<evidence type="ECO:0000313" key="2">
    <source>
        <dbReference type="EMBL" id="CAF4522483.1"/>
    </source>
</evidence>
<comment type="caution">
    <text evidence="2">The sequence shown here is derived from an EMBL/GenBank/DDBJ whole genome shotgun (WGS) entry which is preliminary data.</text>
</comment>
<feature type="non-terminal residue" evidence="2">
    <location>
        <position position="1"/>
    </location>
</feature>
<evidence type="ECO:0000313" key="3">
    <source>
        <dbReference type="Proteomes" id="UP000682733"/>
    </source>
</evidence>
<evidence type="ECO:0000256" key="1">
    <source>
        <dbReference type="SAM" id="MobiDB-lite"/>
    </source>
</evidence>
<proteinExistence type="predicted"/>
<reference evidence="2" key="1">
    <citation type="submission" date="2021-02" db="EMBL/GenBank/DDBJ databases">
        <authorList>
            <person name="Nowell W R."/>
        </authorList>
    </citation>
    <scope>NUCLEOTIDE SEQUENCE</scope>
</reference>
<dbReference type="Proteomes" id="UP000682733">
    <property type="component" value="Unassembled WGS sequence"/>
</dbReference>
<dbReference type="EMBL" id="CAJOBA010101727">
    <property type="protein sequence ID" value="CAF4522483.1"/>
    <property type="molecule type" value="Genomic_DNA"/>
</dbReference>
<dbReference type="AlphaFoldDB" id="A0A8S2XW39"/>
<accession>A0A8S2XW39</accession>
<sequence length="49" mass="5648">ANRQSQSSDLIINLPSIHIMKNTLQKQRRKTRPPIPQSVEQLPYPLPDV</sequence>
<protein>
    <submittedName>
        <fullName evidence="2">Uncharacterized protein</fullName>
    </submittedName>
</protein>
<name>A0A8S2XW39_9BILA</name>
<feature type="region of interest" description="Disordered" evidence="1">
    <location>
        <begin position="23"/>
        <end position="49"/>
    </location>
</feature>
<gene>
    <name evidence="2" type="ORF">TMI583_LOCUS48769</name>
</gene>
<organism evidence="2 3">
    <name type="scientific">Didymodactylos carnosus</name>
    <dbReference type="NCBI Taxonomy" id="1234261"/>
    <lineage>
        <taxon>Eukaryota</taxon>
        <taxon>Metazoa</taxon>
        <taxon>Spiralia</taxon>
        <taxon>Gnathifera</taxon>
        <taxon>Rotifera</taxon>
        <taxon>Eurotatoria</taxon>
        <taxon>Bdelloidea</taxon>
        <taxon>Philodinida</taxon>
        <taxon>Philodinidae</taxon>
        <taxon>Didymodactylos</taxon>
    </lineage>
</organism>